<proteinExistence type="predicted"/>
<organism evidence="1 2">
    <name type="scientific">Brassica campestris</name>
    <name type="common">Field mustard</name>
    <dbReference type="NCBI Taxonomy" id="3711"/>
    <lineage>
        <taxon>Eukaryota</taxon>
        <taxon>Viridiplantae</taxon>
        <taxon>Streptophyta</taxon>
        <taxon>Embryophyta</taxon>
        <taxon>Tracheophyta</taxon>
        <taxon>Spermatophyta</taxon>
        <taxon>Magnoliopsida</taxon>
        <taxon>eudicotyledons</taxon>
        <taxon>Gunneridae</taxon>
        <taxon>Pentapetalae</taxon>
        <taxon>rosids</taxon>
        <taxon>malvids</taxon>
        <taxon>Brassicales</taxon>
        <taxon>Brassicaceae</taxon>
        <taxon>Brassiceae</taxon>
        <taxon>Brassica</taxon>
    </lineage>
</organism>
<protein>
    <submittedName>
        <fullName evidence="1">Uncharacterized protein</fullName>
    </submittedName>
</protein>
<accession>A0A8D9D954</accession>
<dbReference type="Proteomes" id="UP000694005">
    <property type="component" value="Chromosome A06"/>
</dbReference>
<name>A0A8D9D954_BRACM</name>
<sequence>MKTALESYRIWSNHVKEEPLKVRAAEKDQTISLEEIQVKVEPLKEVAAEEGQTTRLKVHEANGVIYSLRQGKEELYQLVGRLREVESELGMVKTHKASPSWCQGRRNQDVIFRFLIKEICELVKHICDVWEINKKPDRWKRGISCKKGKLRKLSKMWFMMSRLWRKDIKECMQVGECSYSAYMGESVESSGVMRKLETKGADECTTKEEWDEFVKYVYALGTTRREGAPAKASTSNKPIIVDSGASHHIISDRSLMDDVKNLTC</sequence>
<evidence type="ECO:0000313" key="1">
    <source>
        <dbReference type="EMBL" id="CAG7870303.1"/>
    </source>
</evidence>
<evidence type="ECO:0000313" key="2">
    <source>
        <dbReference type="Proteomes" id="UP000694005"/>
    </source>
</evidence>
<dbReference type="Gramene" id="A06p25430.2_BraZ1">
    <property type="protein sequence ID" value="A06p25430.2_BraZ1.CDS.1"/>
    <property type="gene ID" value="A06g25430.2_BraZ1"/>
</dbReference>
<dbReference type="AlphaFoldDB" id="A0A8D9D954"/>
<dbReference type="EMBL" id="LS974622">
    <property type="protein sequence ID" value="CAG7870303.1"/>
    <property type="molecule type" value="Genomic_DNA"/>
</dbReference>
<reference evidence="1 2" key="1">
    <citation type="submission" date="2021-07" db="EMBL/GenBank/DDBJ databases">
        <authorList>
            <consortium name="Genoscope - CEA"/>
            <person name="William W."/>
        </authorList>
    </citation>
    <scope>NUCLEOTIDE SEQUENCE [LARGE SCALE GENOMIC DNA]</scope>
</reference>
<gene>
    <name evidence="1" type="ORF">BRAPAZ1V2_A06P25430.2</name>
</gene>